<dbReference type="Proteomes" id="UP001174909">
    <property type="component" value="Unassembled WGS sequence"/>
</dbReference>
<reference evidence="1" key="1">
    <citation type="submission" date="2023-03" db="EMBL/GenBank/DDBJ databases">
        <authorList>
            <person name="Steffen K."/>
            <person name="Cardenas P."/>
        </authorList>
    </citation>
    <scope>NUCLEOTIDE SEQUENCE</scope>
</reference>
<organism evidence="1 2">
    <name type="scientific">Geodia barretti</name>
    <name type="common">Barrett's horny sponge</name>
    <dbReference type="NCBI Taxonomy" id="519541"/>
    <lineage>
        <taxon>Eukaryota</taxon>
        <taxon>Metazoa</taxon>
        <taxon>Porifera</taxon>
        <taxon>Demospongiae</taxon>
        <taxon>Heteroscleromorpha</taxon>
        <taxon>Tetractinellida</taxon>
        <taxon>Astrophorina</taxon>
        <taxon>Geodiidae</taxon>
        <taxon>Geodia</taxon>
    </lineage>
</organism>
<proteinExistence type="predicted"/>
<evidence type="ECO:0000313" key="2">
    <source>
        <dbReference type="Proteomes" id="UP001174909"/>
    </source>
</evidence>
<evidence type="ECO:0000313" key="1">
    <source>
        <dbReference type="EMBL" id="CAI8042479.1"/>
    </source>
</evidence>
<keyword evidence="2" id="KW-1185">Reference proteome</keyword>
<accession>A0AA35T728</accession>
<dbReference type="InterPro" id="IPR011042">
    <property type="entry name" value="6-blade_b-propeller_TolB-like"/>
</dbReference>
<sequence length="316" mass="36236">MTNKLVVDGVKDYPGEQLSQDEKSSIMRVKEDKSREKSGIGGLCIDGNKIYYSCCEKYTNKPDELYTIHICKPDGELMILGGFKHIRGIAKYGKNFYVVDSLNRRVLKFDSKWNPVSRTSRRSTKNGLVLSEPYGIYINGEYVFVCARRSKKICIFDHELNLRYSIKHHHLESGPIDITFFDGKFFVTIKSAIIVLEIDFERKTYKICKKSGILMDNKPEPFNAGLELRGIAASDKYLYVTETGGRLLCLWYHPTNYQLVYTDSIPQCSPVVVVYDAGCVYYSRRKNKKGRFAISRVVHDSSMNKMTYEDIPNLGL</sequence>
<dbReference type="Gene3D" id="2.120.10.30">
    <property type="entry name" value="TolB, C-terminal domain"/>
    <property type="match status" value="1"/>
</dbReference>
<gene>
    <name evidence="1" type="ORF">GBAR_LOCUS23575</name>
</gene>
<comment type="caution">
    <text evidence="1">The sequence shown here is derived from an EMBL/GenBank/DDBJ whole genome shotgun (WGS) entry which is preliminary data.</text>
</comment>
<dbReference type="EMBL" id="CASHTH010003268">
    <property type="protein sequence ID" value="CAI8042479.1"/>
    <property type="molecule type" value="Genomic_DNA"/>
</dbReference>
<dbReference type="AlphaFoldDB" id="A0AA35T728"/>
<protein>
    <submittedName>
        <fullName evidence="1">Uncharacterized protein</fullName>
    </submittedName>
</protein>
<dbReference type="SUPFAM" id="SSF63825">
    <property type="entry name" value="YWTD domain"/>
    <property type="match status" value="1"/>
</dbReference>
<name>A0AA35T728_GEOBA</name>